<keyword evidence="6" id="KW-1185">Reference proteome</keyword>
<comment type="caution">
    <text evidence="5">The sequence shown here is derived from an EMBL/GenBank/DDBJ whole genome shotgun (WGS) entry which is preliminary data.</text>
</comment>
<dbReference type="GO" id="GO:0052717">
    <property type="term" value="F:tRNA-specific adenosine-34 deaminase activity"/>
    <property type="evidence" value="ECO:0007669"/>
    <property type="project" value="TreeGrafter"/>
</dbReference>
<dbReference type="GO" id="GO:0002100">
    <property type="term" value="P:tRNA wobble adenosine to inosine editing"/>
    <property type="evidence" value="ECO:0007669"/>
    <property type="project" value="TreeGrafter"/>
</dbReference>
<reference evidence="5" key="2">
    <citation type="journal article" date="2023" name="Microbiol Resour">
        <title>Decontamination and Annotation of the Draft Genome Sequence of the Oomycete Lagenidium giganteum ARSEF 373.</title>
        <authorList>
            <person name="Morgan W.R."/>
            <person name="Tartar A."/>
        </authorList>
    </citation>
    <scope>NUCLEOTIDE SEQUENCE</scope>
    <source>
        <strain evidence="5">ARSEF 373</strain>
    </source>
</reference>
<sequence>MTQPATEERHEQYMREALLEGEKALERGEVPVGAVFVYNDEIIARAANRTNELYNATKHAEIVAIEDIAARYGDKTMDVLANTVLYVTCEPCIMCAGALSQVRIQHVYFGCHNDRFGGCGSVLRLHEPAALPNSDHYHAFPCTTGLLKTEAIALLKKFYECENPRGRSRRAAGNSVLVMAELDCRAGYYAVEDSKKRRKKPTAAQQQDA</sequence>
<dbReference type="GO" id="GO:0008270">
    <property type="term" value="F:zinc ion binding"/>
    <property type="evidence" value="ECO:0007669"/>
    <property type="project" value="InterPro"/>
</dbReference>
<dbReference type="InterPro" id="IPR016192">
    <property type="entry name" value="APOBEC/CMP_deaminase_Zn-bd"/>
</dbReference>
<evidence type="ECO:0000313" key="6">
    <source>
        <dbReference type="Proteomes" id="UP001146120"/>
    </source>
</evidence>
<proteinExistence type="predicted"/>
<evidence type="ECO:0000256" key="1">
    <source>
        <dbReference type="ARBA" id="ARBA00022723"/>
    </source>
</evidence>
<keyword evidence="1" id="KW-0479">Metal-binding</keyword>
<keyword evidence="3" id="KW-0862">Zinc</keyword>
<dbReference type="Pfam" id="PF00383">
    <property type="entry name" value="dCMP_cyt_deam_1"/>
    <property type="match status" value="1"/>
</dbReference>
<gene>
    <name evidence="5" type="ORF">N0F65_011055</name>
</gene>
<dbReference type="SUPFAM" id="SSF53927">
    <property type="entry name" value="Cytidine deaminase-like"/>
    <property type="match status" value="1"/>
</dbReference>
<dbReference type="PROSITE" id="PS00903">
    <property type="entry name" value="CYT_DCMP_DEAMINASES_1"/>
    <property type="match status" value="1"/>
</dbReference>
<dbReference type="PROSITE" id="PS51747">
    <property type="entry name" value="CYT_DCMP_DEAMINASES_2"/>
    <property type="match status" value="1"/>
</dbReference>
<dbReference type="Gene3D" id="3.40.140.10">
    <property type="entry name" value="Cytidine Deaminase, domain 2"/>
    <property type="match status" value="1"/>
</dbReference>
<dbReference type="CDD" id="cd01285">
    <property type="entry name" value="nucleoside_deaminase"/>
    <property type="match status" value="1"/>
</dbReference>
<dbReference type="InterPro" id="IPR002125">
    <property type="entry name" value="CMP_dCMP_dom"/>
</dbReference>
<dbReference type="PANTHER" id="PTHR11079">
    <property type="entry name" value="CYTOSINE DEAMINASE FAMILY MEMBER"/>
    <property type="match status" value="1"/>
</dbReference>
<evidence type="ECO:0000259" key="4">
    <source>
        <dbReference type="PROSITE" id="PS51747"/>
    </source>
</evidence>
<name>A0AAV2ZCP3_9STRA</name>
<feature type="domain" description="CMP/dCMP-type deaminase" evidence="4">
    <location>
        <begin position="8"/>
        <end position="121"/>
    </location>
</feature>
<keyword evidence="2" id="KW-0378">Hydrolase</keyword>
<dbReference type="InterPro" id="IPR016193">
    <property type="entry name" value="Cytidine_deaminase-like"/>
</dbReference>
<accession>A0AAV2ZCP3</accession>
<dbReference type="Proteomes" id="UP001146120">
    <property type="component" value="Unassembled WGS sequence"/>
</dbReference>
<dbReference type="EMBL" id="DAKRPA010000007">
    <property type="protein sequence ID" value="DBA04507.1"/>
    <property type="molecule type" value="Genomic_DNA"/>
</dbReference>
<dbReference type="PANTHER" id="PTHR11079:SF149">
    <property type="entry name" value="TRNA-SPECIFIC ADENOSINE DEAMINASE 2"/>
    <property type="match status" value="1"/>
</dbReference>
<evidence type="ECO:0000313" key="5">
    <source>
        <dbReference type="EMBL" id="DBA04507.1"/>
    </source>
</evidence>
<evidence type="ECO:0000256" key="2">
    <source>
        <dbReference type="ARBA" id="ARBA00022801"/>
    </source>
</evidence>
<protein>
    <recommendedName>
        <fullName evidence="4">CMP/dCMP-type deaminase domain-containing protein</fullName>
    </recommendedName>
</protein>
<reference evidence="5" key="1">
    <citation type="submission" date="2022-11" db="EMBL/GenBank/DDBJ databases">
        <authorList>
            <person name="Morgan W.R."/>
            <person name="Tartar A."/>
        </authorList>
    </citation>
    <scope>NUCLEOTIDE SEQUENCE</scope>
    <source>
        <strain evidence="5">ARSEF 373</strain>
    </source>
</reference>
<organism evidence="5 6">
    <name type="scientific">Lagenidium giganteum</name>
    <dbReference type="NCBI Taxonomy" id="4803"/>
    <lineage>
        <taxon>Eukaryota</taxon>
        <taxon>Sar</taxon>
        <taxon>Stramenopiles</taxon>
        <taxon>Oomycota</taxon>
        <taxon>Peronosporomycetes</taxon>
        <taxon>Pythiales</taxon>
        <taxon>Pythiaceae</taxon>
    </lineage>
</organism>
<dbReference type="AlphaFoldDB" id="A0AAV2ZCP3"/>
<evidence type="ECO:0000256" key="3">
    <source>
        <dbReference type="ARBA" id="ARBA00022833"/>
    </source>
</evidence>